<comment type="caution">
    <text evidence="1">The sequence shown here is derived from an EMBL/GenBank/DDBJ whole genome shotgun (WGS) entry which is preliminary data.</text>
</comment>
<proteinExistence type="predicted"/>
<protein>
    <recommendedName>
        <fullName evidence="3">COP9 signalosome complex subunit 2</fullName>
    </recommendedName>
</protein>
<dbReference type="AlphaFoldDB" id="A0A8S0SGK9"/>
<reference evidence="1 2" key="1">
    <citation type="submission" date="2019-12" db="EMBL/GenBank/DDBJ databases">
        <authorList>
            <person name="Alioto T."/>
            <person name="Alioto T."/>
            <person name="Gomez Garrido J."/>
        </authorList>
    </citation>
    <scope>NUCLEOTIDE SEQUENCE [LARGE SCALE GENOMIC DNA]</scope>
</reference>
<dbReference type="Gene3D" id="1.25.40.570">
    <property type="match status" value="1"/>
</dbReference>
<dbReference type="InterPro" id="IPR050871">
    <property type="entry name" value="26S_Proteasome/COP9_Components"/>
</dbReference>
<accession>A0A8S0SGK9</accession>
<gene>
    <name evidence="1" type="ORF">OLEA9_A116319</name>
</gene>
<organism evidence="1 2">
    <name type="scientific">Olea europaea subsp. europaea</name>
    <dbReference type="NCBI Taxonomy" id="158383"/>
    <lineage>
        <taxon>Eukaryota</taxon>
        <taxon>Viridiplantae</taxon>
        <taxon>Streptophyta</taxon>
        <taxon>Embryophyta</taxon>
        <taxon>Tracheophyta</taxon>
        <taxon>Spermatophyta</taxon>
        <taxon>Magnoliopsida</taxon>
        <taxon>eudicotyledons</taxon>
        <taxon>Gunneridae</taxon>
        <taxon>Pentapetalae</taxon>
        <taxon>asterids</taxon>
        <taxon>lamiids</taxon>
        <taxon>Lamiales</taxon>
        <taxon>Oleaceae</taxon>
        <taxon>Oleeae</taxon>
        <taxon>Olea</taxon>
    </lineage>
</organism>
<name>A0A8S0SGK9_OLEEU</name>
<dbReference type="Proteomes" id="UP000594638">
    <property type="component" value="Unassembled WGS sequence"/>
</dbReference>
<dbReference type="PANTHER" id="PTHR10678">
    <property type="entry name" value="26S PROTEASOME NON-ATPASE REGULATORY SUBUNIT 11/COP9 SIGNALOSOME COMPLEX SUBUNIT 2"/>
    <property type="match status" value="1"/>
</dbReference>
<evidence type="ECO:0008006" key="3">
    <source>
        <dbReference type="Google" id="ProtNLM"/>
    </source>
</evidence>
<dbReference type="EMBL" id="CACTIH010005433">
    <property type="protein sequence ID" value="CAA2992198.1"/>
    <property type="molecule type" value="Genomic_DNA"/>
</dbReference>
<sequence length="113" mass="13268">MGIIRECGGKMFMAERRWAEAATDFFEAFKNYDEAGNHRRIQCLKYLVLANMLMISEVNPLDGQEAKPYKNDPEILAMTNLIAAYQRNEILEFEKILKVQQYAIICYLLLEYY</sequence>
<evidence type="ECO:0000313" key="1">
    <source>
        <dbReference type="EMBL" id="CAA2992198.1"/>
    </source>
</evidence>
<keyword evidence="2" id="KW-1185">Reference proteome</keyword>
<dbReference type="OrthoDB" id="1710622at2759"/>
<evidence type="ECO:0000313" key="2">
    <source>
        <dbReference type="Proteomes" id="UP000594638"/>
    </source>
</evidence>
<dbReference type="Gramene" id="OE9A116319T2">
    <property type="protein sequence ID" value="OE9A116319C2"/>
    <property type="gene ID" value="OE9A116319"/>
</dbReference>